<reference evidence="2" key="1">
    <citation type="journal article" date="2019" name="Sci. Rep.">
        <title>Draft genome of Tanacetum cinerariifolium, the natural source of mosquito coil.</title>
        <authorList>
            <person name="Yamashiro T."/>
            <person name="Shiraishi A."/>
            <person name="Satake H."/>
            <person name="Nakayama K."/>
        </authorList>
    </citation>
    <scope>NUCLEOTIDE SEQUENCE</scope>
</reference>
<proteinExistence type="predicted"/>
<feature type="coiled-coil region" evidence="1">
    <location>
        <begin position="28"/>
        <end position="55"/>
    </location>
</feature>
<evidence type="ECO:0000313" key="2">
    <source>
        <dbReference type="EMBL" id="GEY36337.1"/>
    </source>
</evidence>
<sequence>MIDIKSTNQARIDKLESRVEREKSSKQRRKIADINADVEINLEKAQAEANNLDLDYQEKILSMLDVNDEEPADVEEVLGVVKAVKLITEVVTTAGLMLMLLVFKILQLLLKQLKLDRNNMSLNNDLRGLNKLHNWYQSLVALDLGSTRFLKKPINPNFQEVDLCWYTLSSRMINTAKVLSMLDVNNEEHANVEEVLEVVKAAKLITKVVTTAEVDVNAASVQDTPITGAEAAKVFVLRKRREPKPLKREAQIELDEDVARHLEAELNADINWNVVIKQVKKCKRLTDAVMKYQALKRKPLTKAQDKRNMIVYLKNMVGYKMDYFKGMSYDEIIPLFEKHYNYNQAFLNKKTWKLSKQGSRSASIHLVVGWLILLRCYNLEITYSCLNDVDEDLKDIAMCDFSYDALCTHWLSLKRVTLFCSVSCFIVDSDEPVMEMEKSSKQVTKIAVINADVEINLEKAQAEAH</sequence>
<accession>A0A699HPM8</accession>
<dbReference type="AlphaFoldDB" id="A0A699HPM8"/>
<keyword evidence="1" id="KW-0175">Coiled coil</keyword>
<evidence type="ECO:0000256" key="1">
    <source>
        <dbReference type="SAM" id="Coils"/>
    </source>
</evidence>
<name>A0A699HPM8_TANCI</name>
<organism evidence="2">
    <name type="scientific">Tanacetum cinerariifolium</name>
    <name type="common">Dalmatian daisy</name>
    <name type="synonym">Chrysanthemum cinerariifolium</name>
    <dbReference type="NCBI Taxonomy" id="118510"/>
    <lineage>
        <taxon>Eukaryota</taxon>
        <taxon>Viridiplantae</taxon>
        <taxon>Streptophyta</taxon>
        <taxon>Embryophyta</taxon>
        <taxon>Tracheophyta</taxon>
        <taxon>Spermatophyta</taxon>
        <taxon>Magnoliopsida</taxon>
        <taxon>eudicotyledons</taxon>
        <taxon>Gunneridae</taxon>
        <taxon>Pentapetalae</taxon>
        <taxon>asterids</taxon>
        <taxon>campanulids</taxon>
        <taxon>Asterales</taxon>
        <taxon>Asteraceae</taxon>
        <taxon>Asteroideae</taxon>
        <taxon>Anthemideae</taxon>
        <taxon>Anthemidinae</taxon>
        <taxon>Tanacetum</taxon>
    </lineage>
</organism>
<protein>
    <submittedName>
        <fullName evidence="2">Uncharacterized protein</fullName>
    </submittedName>
</protein>
<gene>
    <name evidence="2" type="ORF">Tci_408311</name>
</gene>
<comment type="caution">
    <text evidence="2">The sequence shown here is derived from an EMBL/GenBank/DDBJ whole genome shotgun (WGS) entry which is preliminary data.</text>
</comment>
<dbReference type="EMBL" id="BKCJ010172365">
    <property type="protein sequence ID" value="GEY36337.1"/>
    <property type="molecule type" value="Genomic_DNA"/>
</dbReference>